<feature type="transmembrane region" description="Helical" evidence="7">
    <location>
        <begin position="271"/>
        <end position="290"/>
    </location>
</feature>
<sequence length="426" mass="45326">MIGPDDRPPRSTPVISKTGNRRAEDRVDSETKGIPALVDAPPAPQPSAKGAAPDAPPSAQDDHLALLRRIQYLLGGLLVLFVLWSISLAKVVILPIVLGVLIALTLSPLVRWLAKRGVPRGIAAVLLIALIGFTSAFGLYMLSGPASRLVETLPQVQAEAETKLASVKDKLRQVREAEEQVQEMTEPDPSPADGPEDVTRVLVDEPGMIETALASLAGTGTALVIALILSMFLLASGDMFQTKLVRAFPKLRDKKRALKISHDIERQISRYLGAITVINAGLGLAVGLTLHGLGMPYAYVWGVAAFLLNYLPYLGAMIGVVAVAAVSVVTYDTLGAMLVPPALYLVLTSIEGQMITPVLVGRHLSLNAAAVFVAVIFWAWLWGAAGALMAVPFLVFVKVVCDNVPGLGFIGLFLGGDDRATSRRRS</sequence>
<dbReference type="STRING" id="517719.SAMN05421762_3056"/>
<keyword evidence="5 7" id="KW-0472">Membrane</keyword>
<dbReference type="GO" id="GO:0055085">
    <property type="term" value="P:transmembrane transport"/>
    <property type="evidence" value="ECO:0007669"/>
    <property type="project" value="TreeGrafter"/>
</dbReference>
<accession>A0A1I1NNC9</accession>
<feature type="region of interest" description="Disordered" evidence="6">
    <location>
        <begin position="1"/>
        <end position="57"/>
    </location>
</feature>
<organism evidence="8 9">
    <name type="scientific">Pseudooceanicola nitratireducens</name>
    <dbReference type="NCBI Taxonomy" id="517719"/>
    <lineage>
        <taxon>Bacteria</taxon>
        <taxon>Pseudomonadati</taxon>
        <taxon>Pseudomonadota</taxon>
        <taxon>Alphaproteobacteria</taxon>
        <taxon>Rhodobacterales</taxon>
        <taxon>Paracoccaceae</taxon>
        <taxon>Pseudooceanicola</taxon>
    </lineage>
</organism>
<feature type="compositionally biased region" description="Basic and acidic residues" evidence="6">
    <location>
        <begin position="21"/>
        <end position="31"/>
    </location>
</feature>
<dbReference type="PANTHER" id="PTHR21716">
    <property type="entry name" value="TRANSMEMBRANE PROTEIN"/>
    <property type="match status" value="1"/>
</dbReference>
<gene>
    <name evidence="8" type="ORF">SAMN05421762_3056</name>
</gene>
<dbReference type="Pfam" id="PF01594">
    <property type="entry name" value="AI-2E_transport"/>
    <property type="match status" value="1"/>
</dbReference>
<dbReference type="GO" id="GO:0016020">
    <property type="term" value="C:membrane"/>
    <property type="evidence" value="ECO:0007669"/>
    <property type="project" value="UniProtKB-SubCell"/>
</dbReference>
<proteinExistence type="inferred from homology"/>
<evidence type="ECO:0000256" key="5">
    <source>
        <dbReference type="ARBA" id="ARBA00023136"/>
    </source>
</evidence>
<keyword evidence="4 7" id="KW-1133">Transmembrane helix</keyword>
<evidence type="ECO:0000256" key="2">
    <source>
        <dbReference type="ARBA" id="ARBA00009773"/>
    </source>
</evidence>
<feature type="transmembrane region" description="Helical" evidence="7">
    <location>
        <begin position="310"/>
        <end position="331"/>
    </location>
</feature>
<feature type="region of interest" description="Disordered" evidence="6">
    <location>
        <begin position="177"/>
        <end position="196"/>
    </location>
</feature>
<dbReference type="PANTHER" id="PTHR21716:SF16">
    <property type="entry name" value="BLL1467 PROTEIN"/>
    <property type="match status" value="1"/>
</dbReference>
<comment type="similarity">
    <text evidence="2">Belongs to the autoinducer-2 exporter (AI-2E) (TC 2.A.86) family.</text>
</comment>
<keyword evidence="9" id="KW-1185">Reference proteome</keyword>
<feature type="transmembrane region" description="Helical" evidence="7">
    <location>
        <begin position="70"/>
        <end position="86"/>
    </location>
</feature>
<evidence type="ECO:0000256" key="6">
    <source>
        <dbReference type="SAM" id="MobiDB-lite"/>
    </source>
</evidence>
<keyword evidence="3 7" id="KW-0812">Transmembrane</keyword>
<dbReference type="EMBL" id="FOLX01000001">
    <property type="protein sequence ID" value="SFC98936.1"/>
    <property type="molecule type" value="Genomic_DNA"/>
</dbReference>
<dbReference type="InterPro" id="IPR002549">
    <property type="entry name" value="AI-2E-like"/>
</dbReference>
<dbReference type="Proteomes" id="UP000231644">
    <property type="component" value="Unassembled WGS sequence"/>
</dbReference>
<evidence type="ECO:0000256" key="7">
    <source>
        <dbReference type="SAM" id="Phobius"/>
    </source>
</evidence>
<comment type="subcellular location">
    <subcellularLocation>
        <location evidence="1">Membrane</location>
        <topology evidence="1">Multi-pass membrane protein</topology>
    </subcellularLocation>
</comment>
<protein>
    <submittedName>
        <fullName evidence="8">Predicted PurR-regulated permease PerM</fullName>
    </submittedName>
</protein>
<reference evidence="8 9" key="1">
    <citation type="submission" date="2016-10" db="EMBL/GenBank/DDBJ databases">
        <authorList>
            <person name="de Groot N.N."/>
        </authorList>
    </citation>
    <scope>NUCLEOTIDE SEQUENCE [LARGE SCALE GENOMIC DNA]</scope>
    <source>
        <strain evidence="8 9">DSM 29619</strain>
    </source>
</reference>
<feature type="transmembrane region" description="Helical" evidence="7">
    <location>
        <begin position="212"/>
        <end position="234"/>
    </location>
</feature>
<evidence type="ECO:0000313" key="9">
    <source>
        <dbReference type="Proteomes" id="UP000231644"/>
    </source>
</evidence>
<evidence type="ECO:0000256" key="3">
    <source>
        <dbReference type="ARBA" id="ARBA00022692"/>
    </source>
</evidence>
<evidence type="ECO:0000256" key="1">
    <source>
        <dbReference type="ARBA" id="ARBA00004141"/>
    </source>
</evidence>
<feature type="transmembrane region" description="Helical" evidence="7">
    <location>
        <begin position="92"/>
        <end position="114"/>
    </location>
</feature>
<name>A0A1I1NNC9_9RHOB</name>
<evidence type="ECO:0000313" key="8">
    <source>
        <dbReference type="EMBL" id="SFC98936.1"/>
    </source>
</evidence>
<evidence type="ECO:0000256" key="4">
    <source>
        <dbReference type="ARBA" id="ARBA00022989"/>
    </source>
</evidence>
<feature type="transmembrane region" description="Helical" evidence="7">
    <location>
        <begin position="121"/>
        <end position="142"/>
    </location>
</feature>
<dbReference type="AlphaFoldDB" id="A0A1I1NNC9"/>